<accession>A0A239IWL9</accession>
<protein>
    <recommendedName>
        <fullName evidence="3">GCN5 family acetyltransferase</fullName>
    </recommendedName>
</protein>
<keyword evidence="2" id="KW-1185">Reference proteome</keyword>
<name>A0A239IWL9_9BACT</name>
<dbReference type="OrthoDB" id="194151at2"/>
<dbReference type="RefSeq" id="WP_089408399.1">
    <property type="nucleotide sequence ID" value="NZ_FZOU01000003.1"/>
</dbReference>
<reference evidence="1 2" key="1">
    <citation type="submission" date="2017-06" db="EMBL/GenBank/DDBJ databases">
        <authorList>
            <person name="Kim H.J."/>
            <person name="Triplett B.A."/>
        </authorList>
    </citation>
    <scope>NUCLEOTIDE SEQUENCE [LARGE SCALE GENOMIC DNA]</scope>
    <source>
        <strain evidence="1 2">DSM 18704</strain>
    </source>
</reference>
<proteinExistence type="predicted"/>
<sequence length="146" mass="16323">MSSQPYPDAIDVSLVGSYPAVVWNGGGYVWDEVLEYRVWCHPKGGAPDEHEGNDYYYAYASYAEAVAASKRIEGAEEPVALIRQLEYLAEDEPGEYQHIKDVRLTEWPVEFLTRPKRTADTILAFLSSDAPANRLDILRGLAGRGE</sequence>
<evidence type="ECO:0000313" key="1">
    <source>
        <dbReference type="EMBL" id="SNS97413.1"/>
    </source>
</evidence>
<dbReference type="Proteomes" id="UP000198356">
    <property type="component" value="Unassembled WGS sequence"/>
</dbReference>
<gene>
    <name evidence="1" type="ORF">SAMN05421770_103295</name>
</gene>
<evidence type="ECO:0000313" key="2">
    <source>
        <dbReference type="Proteomes" id="UP000198356"/>
    </source>
</evidence>
<dbReference type="AlphaFoldDB" id="A0A239IWL9"/>
<evidence type="ECO:0008006" key="3">
    <source>
        <dbReference type="Google" id="ProtNLM"/>
    </source>
</evidence>
<organism evidence="1 2">
    <name type="scientific">Granulicella rosea</name>
    <dbReference type="NCBI Taxonomy" id="474952"/>
    <lineage>
        <taxon>Bacteria</taxon>
        <taxon>Pseudomonadati</taxon>
        <taxon>Acidobacteriota</taxon>
        <taxon>Terriglobia</taxon>
        <taxon>Terriglobales</taxon>
        <taxon>Acidobacteriaceae</taxon>
        <taxon>Granulicella</taxon>
    </lineage>
</organism>
<dbReference type="EMBL" id="FZOU01000003">
    <property type="protein sequence ID" value="SNS97413.1"/>
    <property type="molecule type" value="Genomic_DNA"/>
</dbReference>